<evidence type="ECO:0000313" key="4">
    <source>
        <dbReference type="EnsemblMetazoa" id="ACOM043146-PA.1"/>
    </source>
</evidence>
<protein>
    <recommendedName>
        <fullName evidence="3">Ribosomal protein eL8/eL30/eS12/Gadd45 domain-containing protein</fullName>
    </recommendedName>
</protein>
<dbReference type="GO" id="GO:1990904">
    <property type="term" value="C:ribonucleoprotein complex"/>
    <property type="evidence" value="ECO:0007669"/>
    <property type="project" value="UniProtKB-KW"/>
</dbReference>
<dbReference type="Proteomes" id="UP000075882">
    <property type="component" value="Unassembled WGS sequence"/>
</dbReference>
<proteinExistence type="inferred from homology"/>
<sequence>MGKIKTEKVDAAEEVDTSVVVKEEDSYEDKVRNASAIAQPMASKKLTKKVHKLIEKGRTGSGLQQFVVARSNAILCFVFVASKQKNFLRNGLKDVQIRLRKGETGLVVFAGDVTPIEIMCHLPAVCEEKNIPYCYMPSRKDLGAAMGVKRGTVAMLIREHPDYQDMYDKLKVELSTLPVPS</sequence>
<dbReference type="Gene3D" id="3.30.1330.30">
    <property type="match status" value="1"/>
</dbReference>
<dbReference type="VEuPathDB" id="VectorBase:ACON2_037584"/>
<comment type="similarity">
    <text evidence="1">Belongs to the eukaryotic ribosomal protein eL8 family.</text>
</comment>
<accession>A0A8W7Q512</accession>
<feature type="domain" description="Ribosomal protein eL8/eL30/eS12/Gadd45" evidence="3">
    <location>
        <begin position="81"/>
        <end position="166"/>
    </location>
</feature>
<organism evidence="4">
    <name type="scientific">Anopheles coluzzii</name>
    <name type="common">African malaria mosquito</name>
    <dbReference type="NCBI Taxonomy" id="1518534"/>
    <lineage>
        <taxon>Eukaryota</taxon>
        <taxon>Metazoa</taxon>
        <taxon>Ecdysozoa</taxon>
        <taxon>Arthropoda</taxon>
        <taxon>Hexapoda</taxon>
        <taxon>Insecta</taxon>
        <taxon>Pterygota</taxon>
        <taxon>Neoptera</taxon>
        <taxon>Endopterygota</taxon>
        <taxon>Diptera</taxon>
        <taxon>Nematocera</taxon>
        <taxon>Culicoidea</taxon>
        <taxon>Culicidae</taxon>
        <taxon>Anophelinae</taxon>
        <taxon>Anopheles</taxon>
    </lineage>
</organism>
<reference evidence="4" key="1">
    <citation type="submission" date="2022-08" db="UniProtKB">
        <authorList>
            <consortium name="EnsemblMetazoa"/>
        </authorList>
    </citation>
    <scope>IDENTIFICATION</scope>
</reference>
<dbReference type="PANTHER" id="PTHR23105">
    <property type="entry name" value="RIBOSOMAL PROTEIN L7AE FAMILY MEMBER"/>
    <property type="match status" value="1"/>
</dbReference>
<dbReference type="GO" id="GO:0003723">
    <property type="term" value="F:RNA binding"/>
    <property type="evidence" value="ECO:0007669"/>
    <property type="project" value="InterPro"/>
</dbReference>
<dbReference type="InterPro" id="IPR004037">
    <property type="entry name" value="Ribosomal_eL8-like_CS"/>
</dbReference>
<name>A0A8W7Q512_ANOCL</name>
<dbReference type="InterPro" id="IPR018492">
    <property type="entry name" value="Ribosomal_eL8/Nhp2"/>
</dbReference>
<dbReference type="InterPro" id="IPR050257">
    <property type="entry name" value="eL8/uL1-like"/>
</dbReference>
<evidence type="ECO:0000256" key="1">
    <source>
        <dbReference type="ARBA" id="ARBA00007337"/>
    </source>
</evidence>
<dbReference type="GO" id="GO:0042254">
    <property type="term" value="P:ribosome biogenesis"/>
    <property type="evidence" value="ECO:0007669"/>
    <property type="project" value="InterPro"/>
</dbReference>
<dbReference type="AlphaFoldDB" id="A0A8W7Q512"/>
<dbReference type="Pfam" id="PF01248">
    <property type="entry name" value="Ribosomal_L7Ae"/>
    <property type="match status" value="1"/>
</dbReference>
<dbReference type="InterPro" id="IPR004038">
    <property type="entry name" value="Ribosomal_eL8/eL30/eS12/Gad45"/>
</dbReference>
<evidence type="ECO:0000256" key="2">
    <source>
        <dbReference type="ARBA" id="ARBA00023274"/>
    </source>
</evidence>
<evidence type="ECO:0000259" key="3">
    <source>
        <dbReference type="Pfam" id="PF01248"/>
    </source>
</evidence>
<dbReference type="EnsemblMetazoa" id="ACOM043146-RA">
    <property type="protein sequence ID" value="ACOM043146-PA.1"/>
    <property type="gene ID" value="ACOM043146"/>
</dbReference>
<keyword evidence="2" id="KW-0687">Ribonucleoprotein</keyword>
<dbReference type="PRINTS" id="PR00881">
    <property type="entry name" value="L7ARS6FAMILY"/>
</dbReference>
<dbReference type="PROSITE" id="PS01082">
    <property type="entry name" value="RIBOSOMAL_L7AE"/>
    <property type="match status" value="1"/>
</dbReference>
<dbReference type="InterPro" id="IPR029064">
    <property type="entry name" value="Ribosomal_eL30-like_sf"/>
</dbReference>
<dbReference type="SUPFAM" id="SSF55315">
    <property type="entry name" value="L30e-like"/>
    <property type="match status" value="1"/>
</dbReference>